<feature type="domain" description="Glycosyl transferase 64" evidence="16">
    <location>
        <begin position="528"/>
        <end position="762"/>
    </location>
</feature>
<dbReference type="InterPro" id="IPR004263">
    <property type="entry name" value="Exostosin"/>
</dbReference>
<dbReference type="Gene3D" id="3.90.550.10">
    <property type="entry name" value="Spore Coat Polysaccharide Biosynthesis Protein SpsA, Chain A"/>
    <property type="match status" value="1"/>
</dbReference>
<comment type="subcellular location">
    <subcellularLocation>
        <location evidence="2">Membrane</location>
        <topology evidence="2">Multi-pass membrane protein</topology>
    </subcellularLocation>
</comment>
<dbReference type="AlphaFoldDB" id="A0AAV7GBK7"/>
<dbReference type="PANTHER" id="PTHR48261">
    <property type="entry name" value="ACETYLGLUCOSAMINYLTRANSFERASE"/>
    <property type="match status" value="1"/>
</dbReference>
<comment type="pathway">
    <text evidence="3">Sphingolipid metabolism.</text>
</comment>
<dbReference type="GO" id="GO:0016757">
    <property type="term" value="F:glycosyltransferase activity"/>
    <property type="evidence" value="ECO:0007669"/>
    <property type="project" value="InterPro"/>
</dbReference>
<evidence type="ECO:0000313" key="18">
    <source>
        <dbReference type="EMBL" id="KAH0453124.1"/>
    </source>
</evidence>
<comment type="similarity">
    <text evidence="5">Belongs to the glycosyltransferase 64 family.</text>
</comment>
<feature type="transmembrane region" description="Helical" evidence="15">
    <location>
        <begin position="37"/>
        <end position="69"/>
    </location>
</feature>
<dbReference type="InterPro" id="IPR056442">
    <property type="entry name" value="GINT1_N"/>
</dbReference>
<evidence type="ECO:0000256" key="6">
    <source>
        <dbReference type="ARBA" id="ARBA00022679"/>
    </source>
</evidence>
<dbReference type="Gene3D" id="2.115.10.20">
    <property type="entry name" value="Glycosyl hydrolase domain, family 43"/>
    <property type="match status" value="1"/>
</dbReference>
<evidence type="ECO:0000256" key="2">
    <source>
        <dbReference type="ARBA" id="ARBA00004141"/>
    </source>
</evidence>
<evidence type="ECO:0000256" key="13">
    <source>
        <dbReference type="ARBA" id="ARBA00058450"/>
    </source>
</evidence>
<dbReference type="Pfam" id="PF09258">
    <property type="entry name" value="Glyco_transf_64"/>
    <property type="match status" value="1"/>
</dbReference>
<accession>A0AAV7GBK7</accession>
<keyword evidence="19" id="KW-1185">Reference proteome</keyword>
<dbReference type="EMBL" id="JAGFBR010000016">
    <property type="protein sequence ID" value="KAH0453124.1"/>
    <property type="molecule type" value="Genomic_DNA"/>
</dbReference>
<dbReference type="Pfam" id="PF24793">
    <property type="entry name" value="GINT1_N"/>
    <property type="match status" value="1"/>
</dbReference>
<keyword evidence="10 15" id="KW-0472">Membrane</keyword>
<evidence type="ECO:0000313" key="19">
    <source>
        <dbReference type="Proteomes" id="UP000775213"/>
    </source>
</evidence>
<evidence type="ECO:0000256" key="11">
    <source>
        <dbReference type="ARBA" id="ARBA00023157"/>
    </source>
</evidence>
<feature type="transmembrane region" description="Helical" evidence="15">
    <location>
        <begin position="410"/>
        <end position="432"/>
    </location>
</feature>
<keyword evidence="6" id="KW-0808">Transferase</keyword>
<keyword evidence="7 15" id="KW-0812">Transmembrane</keyword>
<evidence type="ECO:0000256" key="3">
    <source>
        <dbReference type="ARBA" id="ARBA00004991"/>
    </source>
</evidence>
<evidence type="ECO:0000256" key="10">
    <source>
        <dbReference type="ARBA" id="ARBA00023136"/>
    </source>
</evidence>
<dbReference type="InterPro" id="IPR029044">
    <property type="entry name" value="Nucleotide-diphossugar_trans"/>
</dbReference>
<name>A0AAV7GBK7_DENCH</name>
<keyword evidence="9 15" id="KW-1133">Transmembrane helix</keyword>
<keyword evidence="11" id="KW-1015">Disulfide bond</keyword>
<feature type="domain" description="Glucosamine inositolphosphorylceramide transferase 1 N-terminal" evidence="17">
    <location>
        <begin position="82"/>
        <end position="398"/>
    </location>
</feature>
<evidence type="ECO:0000256" key="1">
    <source>
        <dbReference type="ARBA" id="ARBA00001936"/>
    </source>
</evidence>
<comment type="pathway">
    <text evidence="4">Lipid metabolism.</text>
</comment>
<dbReference type="FunFam" id="2.115.10.20:FF:000004">
    <property type="entry name" value="Glucosamine inositolphosphorylceramide transferase 1"/>
    <property type="match status" value="1"/>
</dbReference>
<protein>
    <recommendedName>
        <fullName evidence="14">Glucosamine inositolphosphorylceramide transferase 1</fullName>
    </recommendedName>
</protein>
<dbReference type="Proteomes" id="UP000775213">
    <property type="component" value="Unassembled WGS sequence"/>
</dbReference>
<organism evidence="18 19">
    <name type="scientific">Dendrobium chrysotoxum</name>
    <name type="common">Orchid</name>
    <dbReference type="NCBI Taxonomy" id="161865"/>
    <lineage>
        <taxon>Eukaryota</taxon>
        <taxon>Viridiplantae</taxon>
        <taxon>Streptophyta</taxon>
        <taxon>Embryophyta</taxon>
        <taxon>Tracheophyta</taxon>
        <taxon>Spermatophyta</taxon>
        <taxon>Magnoliopsida</taxon>
        <taxon>Liliopsida</taxon>
        <taxon>Asparagales</taxon>
        <taxon>Orchidaceae</taxon>
        <taxon>Epidendroideae</taxon>
        <taxon>Malaxideae</taxon>
        <taxon>Dendrobiinae</taxon>
        <taxon>Dendrobium</taxon>
    </lineage>
</organism>
<dbReference type="GO" id="GO:0016020">
    <property type="term" value="C:membrane"/>
    <property type="evidence" value="ECO:0007669"/>
    <property type="project" value="UniProtKB-SubCell"/>
</dbReference>
<evidence type="ECO:0000256" key="4">
    <source>
        <dbReference type="ARBA" id="ARBA00005189"/>
    </source>
</evidence>
<sequence length="774" mass="88544">MPVMGEKGANSTELWIFRRFGIAGPWRSRWRRWSRPLGYLACSSGLVCFLIGSFLVCSIVAIVFFRLWVSSFLTVDRVSAGCRPDGEGSWSIGIFYGKSPFSLAPIELSNKSNEKSSAWPVANPVLTCASVSNAGYPSNFVADPFLFIQVGVLLVVSYVCHQDNTFYLFFETKTVATMQGDIGVARSLDQGATWEFLGIALDEAWHLSYPYVFNYRNDTYMMPEGSKKGDLRLYRATKFPLEWTFEKVLVSKPLVDTSLVHYNGYYWLFTSDFSRLSIEKNAELEIWFSNSPLGPWKQHRKNPIYRADKSLGARNGGRLFIYEGSLYRPGQDCSRTYGRRLQVYKVEKLTKEEYKEVPVSLAIGETKKGRNSWNGVRHHHLDPQLLPSGHWVAVMDGDRVPSGDSTRTLLLGWTFFLLLFLVVMFIGLLVGVMDCIHPQGNYLIVSRRNEPFSFWTNPHSKLRRYAAGISRCILAFKGGVKLKTCHGKLTIIFLSIFGVVLVCMAVQYLYGGNGAEEGYMYKGQYSQFTMLTMTYDARLWNLKQYVKHYSRCASVREIVVVWNKGKPPIEDEFDSAVPVRIRVEQNNSLNNRFKDDPLIQTRAVLELDDDILMTCNDIEKGFRAWREHPERIVGFYPRLLDGSPLKYRDETYARKKNGYNVILTGAAFMDTELAFRRYWSEQATEGRALVNKLFNCEDILMNFLYANTSSMRTVEYIRPSWAIDTSKFSASAISRNTQQHYNIRTECLSRFSSIYGSLPIKAWNFGSRGDGWDV</sequence>
<evidence type="ECO:0000256" key="8">
    <source>
        <dbReference type="ARBA" id="ARBA00022723"/>
    </source>
</evidence>
<dbReference type="PANTHER" id="PTHR48261:SF6">
    <property type="entry name" value="GLYCOSYLTRANSFERASE FAMILY PROTEIN"/>
    <property type="match status" value="1"/>
</dbReference>
<keyword evidence="12" id="KW-0464">Manganese</keyword>
<evidence type="ECO:0000256" key="15">
    <source>
        <dbReference type="SAM" id="Phobius"/>
    </source>
</evidence>
<dbReference type="FunFam" id="3.90.550.10:FF:000095">
    <property type="entry name" value="Glycosyltransferase family protein 64 protein C5"/>
    <property type="match status" value="1"/>
</dbReference>
<proteinExistence type="inferred from homology"/>
<comment type="cofactor">
    <cofactor evidence="1">
        <name>Mn(2+)</name>
        <dbReference type="ChEBI" id="CHEBI:29035"/>
    </cofactor>
</comment>
<evidence type="ECO:0000259" key="17">
    <source>
        <dbReference type="Pfam" id="PF24793"/>
    </source>
</evidence>
<keyword evidence="8" id="KW-0479">Metal-binding</keyword>
<dbReference type="SUPFAM" id="SSF75005">
    <property type="entry name" value="Arabinanase/levansucrase/invertase"/>
    <property type="match status" value="1"/>
</dbReference>
<evidence type="ECO:0000256" key="14">
    <source>
        <dbReference type="ARBA" id="ARBA00069035"/>
    </source>
</evidence>
<evidence type="ECO:0000256" key="5">
    <source>
        <dbReference type="ARBA" id="ARBA00008700"/>
    </source>
</evidence>
<dbReference type="InterPro" id="IPR023296">
    <property type="entry name" value="Glyco_hydro_beta-prop_sf"/>
</dbReference>
<feature type="transmembrane region" description="Helical" evidence="15">
    <location>
        <begin position="491"/>
        <end position="510"/>
    </location>
</feature>
<gene>
    <name evidence="18" type="ORF">IEQ34_017448</name>
</gene>
<dbReference type="SUPFAM" id="SSF53448">
    <property type="entry name" value="Nucleotide-diphospho-sugar transferases"/>
    <property type="match status" value="1"/>
</dbReference>
<evidence type="ECO:0000256" key="12">
    <source>
        <dbReference type="ARBA" id="ARBA00023211"/>
    </source>
</evidence>
<comment type="caution">
    <text evidence="18">The sequence shown here is derived from an EMBL/GenBank/DDBJ whole genome shotgun (WGS) entry which is preliminary data.</text>
</comment>
<evidence type="ECO:0000256" key="9">
    <source>
        <dbReference type="ARBA" id="ARBA00022989"/>
    </source>
</evidence>
<dbReference type="InterPro" id="IPR015338">
    <property type="entry name" value="GT64_dom"/>
</dbReference>
<evidence type="ECO:0000259" key="16">
    <source>
        <dbReference type="Pfam" id="PF09258"/>
    </source>
</evidence>
<comment type="function">
    <text evidence="13">Essential protein. Glycosyltransferase that mediates the glycosylation of glycosylinositol phosphorylceramides (GIPCs), the major sphingolipids in the plasma membrane; acts as a HexN(Ac)-specific GIPC sugar transferase. Responsible for the glycosylation of a subgroup of GIPCs found in seeds and pollen that contain GlcNAc and GlcN (GlcN(Ac)). Maybe involved in the maintenance of cell-cell adhesion.</text>
</comment>
<reference evidence="18 19" key="1">
    <citation type="journal article" date="2021" name="Hortic Res">
        <title>Chromosome-scale assembly of the Dendrobium chrysotoxum genome enhances the understanding of orchid evolution.</title>
        <authorList>
            <person name="Zhang Y."/>
            <person name="Zhang G.Q."/>
            <person name="Zhang D."/>
            <person name="Liu X.D."/>
            <person name="Xu X.Y."/>
            <person name="Sun W.H."/>
            <person name="Yu X."/>
            <person name="Zhu X."/>
            <person name="Wang Z.W."/>
            <person name="Zhao X."/>
            <person name="Zhong W.Y."/>
            <person name="Chen H."/>
            <person name="Yin W.L."/>
            <person name="Huang T."/>
            <person name="Niu S.C."/>
            <person name="Liu Z.J."/>
        </authorList>
    </citation>
    <scope>NUCLEOTIDE SEQUENCE [LARGE SCALE GENOMIC DNA]</scope>
    <source>
        <strain evidence="18">Lindl</strain>
    </source>
</reference>
<evidence type="ECO:0000256" key="7">
    <source>
        <dbReference type="ARBA" id="ARBA00022692"/>
    </source>
</evidence>
<dbReference type="GO" id="GO:0046872">
    <property type="term" value="F:metal ion binding"/>
    <property type="evidence" value="ECO:0007669"/>
    <property type="project" value="UniProtKB-KW"/>
</dbReference>